<feature type="region of interest" description="Disordered" evidence="1">
    <location>
        <begin position="1"/>
        <end position="29"/>
    </location>
</feature>
<dbReference type="EMBL" id="CP059265">
    <property type="protein sequence ID" value="QLQ31743.1"/>
    <property type="molecule type" value="Genomic_DNA"/>
</dbReference>
<gene>
    <name evidence="2" type="ORF">HZT40_09220</name>
</gene>
<dbReference type="Proteomes" id="UP000510621">
    <property type="component" value="Chromosome"/>
</dbReference>
<sequence>MTKVEQTPMPHQPSLCKPPALSSGGSVAVDPEAPHTVVELLLDAVHKAANKHITYRRKTAATAWTLTPTSCGKPVAC</sequence>
<evidence type="ECO:0000313" key="3">
    <source>
        <dbReference type="Proteomes" id="UP000510621"/>
    </source>
</evidence>
<evidence type="ECO:0000313" key="2">
    <source>
        <dbReference type="EMBL" id="QLQ31743.1"/>
    </source>
</evidence>
<proteinExistence type="predicted"/>
<reference evidence="2" key="1">
    <citation type="submission" date="2020-06" db="EMBL/GenBank/DDBJ databases">
        <title>Analysis procedures for assessing recovery of high quality, complete, closed genomes from Nanopore long read metagenome sequencing.</title>
        <authorList>
            <person name="Bessarab I."/>
            <person name="Arumugam K."/>
            <person name="Haryono M."/>
            <person name="Liu X."/>
            <person name="Roy S."/>
            <person name="Zuniga-Montanez R.E."/>
            <person name="Qiu G."/>
            <person name="Drautz-Moses D.I."/>
            <person name="Law Y.Y."/>
            <person name="Wuertz S."/>
            <person name="Lauro F.M."/>
            <person name="Huson D.H."/>
            <person name="Williams R.B."/>
        </authorList>
    </citation>
    <scope>NUCLEOTIDE SEQUENCE [LARGE SCALE GENOMIC DNA]</scope>
    <source>
        <strain evidence="2">SSD2</strain>
    </source>
</reference>
<evidence type="ECO:0000256" key="1">
    <source>
        <dbReference type="SAM" id="MobiDB-lite"/>
    </source>
</evidence>
<dbReference type="KEGG" id="this:HZT40_09220"/>
<dbReference type="AlphaFoldDB" id="A0A7L6ARR2"/>
<keyword evidence="3" id="KW-1185">Reference proteome</keyword>
<organism evidence="2 3">
    <name type="scientific">Candidatus Thiothrix singaporensis</name>
    <dbReference type="NCBI Taxonomy" id="2799669"/>
    <lineage>
        <taxon>Bacteria</taxon>
        <taxon>Pseudomonadati</taxon>
        <taxon>Pseudomonadota</taxon>
        <taxon>Gammaproteobacteria</taxon>
        <taxon>Thiotrichales</taxon>
        <taxon>Thiotrichaceae</taxon>
        <taxon>Thiothrix</taxon>
    </lineage>
</organism>
<protein>
    <submittedName>
        <fullName evidence="2">Uncharacterized protein</fullName>
    </submittedName>
</protein>
<accession>A0A7L6ARR2</accession>
<name>A0A7L6ARR2_9GAMM</name>